<dbReference type="PANTHER" id="PTHR24422:SF10">
    <property type="entry name" value="CHEMOTAXIS PROTEIN METHYLTRANSFERASE 2"/>
    <property type="match status" value="1"/>
</dbReference>
<evidence type="ECO:0000313" key="3">
    <source>
        <dbReference type="Proteomes" id="UP000019109"/>
    </source>
</evidence>
<dbReference type="STRING" id="1294263.JCM21531_2820"/>
<dbReference type="InterPro" id="IPR022642">
    <property type="entry name" value="CheR_C"/>
</dbReference>
<dbReference type="Pfam" id="PF01739">
    <property type="entry name" value="CheR"/>
    <property type="match status" value="1"/>
</dbReference>
<dbReference type="PRINTS" id="PR00996">
    <property type="entry name" value="CHERMTFRASE"/>
</dbReference>
<evidence type="ECO:0000259" key="1">
    <source>
        <dbReference type="PROSITE" id="PS50123"/>
    </source>
</evidence>
<dbReference type="GO" id="GO:0032259">
    <property type="term" value="P:methylation"/>
    <property type="evidence" value="ECO:0007669"/>
    <property type="project" value="UniProtKB-KW"/>
</dbReference>
<organism evidence="2 3">
    <name type="scientific">Acetivibrio straminisolvens JCM 21531</name>
    <dbReference type="NCBI Taxonomy" id="1294263"/>
    <lineage>
        <taxon>Bacteria</taxon>
        <taxon>Bacillati</taxon>
        <taxon>Bacillota</taxon>
        <taxon>Clostridia</taxon>
        <taxon>Eubacteriales</taxon>
        <taxon>Oscillospiraceae</taxon>
        <taxon>Acetivibrio</taxon>
    </lineage>
</organism>
<keyword evidence="2" id="KW-0489">Methyltransferase</keyword>
<dbReference type="Gene3D" id="3.40.50.150">
    <property type="entry name" value="Vaccinia Virus protein VP39"/>
    <property type="match status" value="1"/>
</dbReference>
<accession>W4V910</accession>
<dbReference type="InterPro" id="IPR050903">
    <property type="entry name" value="Bact_Chemotaxis_MeTrfase"/>
</dbReference>
<comment type="caution">
    <text evidence="2">The sequence shown here is derived from an EMBL/GenBank/DDBJ whole genome shotgun (WGS) entry which is preliminary data.</text>
</comment>
<dbReference type="PROSITE" id="PS50123">
    <property type="entry name" value="CHER"/>
    <property type="match status" value="1"/>
</dbReference>
<dbReference type="InterPro" id="IPR000780">
    <property type="entry name" value="CheR_MeTrfase"/>
</dbReference>
<name>W4V910_9FIRM</name>
<dbReference type="GO" id="GO:0008757">
    <property type="term" value="F:S-adenosylmethionine-dependent methyltransferase activity"/>
    <property type="evidence" value="ECO:0007669"/>
    <property type="project" value="InterPro"/>
</dbReference>
<gene>
    <name evidence="2" type="ORF">JCM21531_2820</name>
</gene>
<dbReference type="EMBL" id="BAVR01000034">
    <property type="protein sequence ID" value="GAE89308.1"/>
    <property type="molecule type" value="Genomic_DNA"/>
</dbReference>
<feature type="domain" description="CheR-type methyltransferase" evidence="1">
    <location>
        <begin position="1"/>
        <end position="81"/>
    </location>
</feature>
<dbReference type="SUPFAM" id="SSF53335">
    <property type="entry name" value="S-adenosyl-L-methionine-dependent methyltransferases"/>
    <property type="match status" value="1"/>
</dbReference>
<reference evidence="2" key="1">
    <citation type="journal article" date="2014" name="Genome Announc.">
        <title>Draft Genome Sequence of Clostridium straminisolvens Strain JCM 21531T, Isolated from a Cellulose-Degrading Bacterial Community.</title>
        <authorList>
            <person name="Yuki M."/>
            <person name="Oshima K."/>
            <person name="Suda W."/>
            <person name="Sakamoto M."/>
            <person name="Kitamura K."/>
            <person name="Iida T."/>
            <person name="Hattori M."/>
            <person name="Ohkuma M."/>
        </authorList>
    </citation>
    <scope>NUCLEOTIDE SEQUENCE [LARGE SCALE GENOMIC DNA]</scope>
    <source>
        <strain evidence="2">JCM 21531</strain>
    </source>
</reference>
<keyword evidence="2" id="KW-0808">Transferase</keyword>
<protein>
    <submittedName>
        <fullName evidence="2">Chemotaxis protein methyltransferase CheR</fullName>
    </submittedName>
</protein>
<keyword evidence="3" id="KW-1185">Reference proteome</keyword>
<proteinExistence type="predicted"/>
<dbReference type="AlphaFoldDB" id="W4V910"/>
<dbReference type="InterPro" id="IPR029063">
    <property type="entry name" value="SAM-dependent_MTases_sf"/>
</dbReference>
<dbReference type="Proteomes" id="UP000019109">
    <property type="component" value="Unassembled WGS sequence"/>
</dbReference>
<evidence type="ECO:0000313" key="2">
    <source>
        <dbReference type="EMBL" id="GAE89308.1"/>
    </source>
</evidence>
<sequence>MFFQHSVIEKGILNEFQLILCRNVMIYFDIPLQRKVLRHFYNSLDAGGFLVTGKSEGLLLNDGYEYFVDYNERYSIYRRKN</sequence>
<dbReference type="PANTHER" id="PTHR24422">
    <property type="entry name" value="CHEMOTAXIS PROTEIN METHYLTRANSFERASE"/>
    <property type="match status" value="1"/>
</dbReference>